<keyword evidence="2" id="KW-1185">Reference proteome</keyword>
<accession>A0A232EZL5</accession>
<sequence length="114" mass="12759">MEDAWTGLVEIIGATRSVDVSCVLFSELSREPLLRAKGYYNVENVVTSFTGFIAPGYGYLRISPLATQKLVDVIHFEKKLVASFALETFPKVSALIASDRRQKAAKKNLRLREH</sequence>
<organism evidence="1 2">
    <name type="scientific">Trichomalopsis sarcophagae</name>
    <dbReference type="NCBI Taxonomy" id="543379"/>
    <lineage>
        <taxon>Eukaryota</taxon>
        <taxon>Metazoa</taxon>
        <taxon>Ecdysozoa</taxon>
        <taxon>Arthropoda</taxon>
        <taxon>Hexapoda</taxon>
        <taxon>Insecta</taxon>
        <taxon>Pterygota</taxon>
        <taxon>Neoptera</taxon>
        <taxon>Endopterygota</taxon>
        <taxon>Hymenoptera</taxon>
        <taxon>Apocrita</taxon>
        <taxon>Proctotrupomorpha</taxon>
        <taxon>Chalcidoidea</taxon>
        <taxon>Pteromalidae</taxon>
        <taxon>Pteromalinae</taxon>
        <taxon>Trichomalopsis</taxon>
    </lineage>
</organism>
<protein>
    <submittedName>
        <fullName evidence="1">Uncharacterized protein</fullName>
    </submittedName>
</protein>
<proteinExistence type="predicted"/>
<evidence type="ECO:0000313" key="2">
    <source>
        <dbReference type="Proteomes" id="UP000215335"/>
    </source>
</evidence>
<comment type="caution">
    <text evidence="1">The sequence shown here is derived from an EMBL/GenBank/DDBJ whole genome shotgun (WGS) entry which is preliminary data.</text>
</comment>
<dbReference type="AlphaFoldDB" id="A0A232EZL5"/>
<dbReference type="EMBL" id="NNAY01001518">
    <property type="protein sequence ID" value="OXU23710.1"/>
    <property type="molecule type" value="Genomic_DNA"/>
</dbReference>
<evidence type="ECO:0000313" key="1">
    <source>
        <dbReference type="EMBL" id="OXU23710.1"/>
    </source>
</evidence>
<gene>
    <name evidence="1" type="ORF">TSAR_008767</name>
</gene>
<name>A0A232EZL5_9HYME</name>
<dbReference type="Proteomes" id="UP000215335">
    <property type="component" value="Unassembled WGS sequence"/>
</dbReference>
<reference evidence="1 2" key="1">
    <citation type="journal article" date="2017" name="Curr. Biol.">
        <title>The Evolution of Venom by Co-option of Single-Copy Genes.</title>
        <authorList>
            <person name="Martinson E.O."/>
            <person name="Mrinalini"/>
            <person name="Kelkar Y.D."/>
            <person name="Chang C.H."/>
            <person name="Werren J.H."/>
        </authorList>
    </citation>
    <scope>NUCLEOTIDE SEQUENCE [LARGE SCALE GENOMIC DNA]</scope>
    <source>
        <strain evidence="1 2">Alberta</strain>
        <tissue evidence="1">Whole body</tissue>
    </source>
</reference>